<organism evidence="1 2">
    <name type="scientific">Acorus gramineus</name>
    <name type="common">Dwarf sweet flag</name>
    <dbReference type="NCBI Taxonomy" id="55184"/>
    <lineage>
        <taxon>Eukaryota</taxon>
        <taxon>Viridiplantae</taxon>
        <taxon>Streptophyta</taxon>
        <taxon>Embryophyta</taxon>
        <taxon>Tracheophyta</taxon>
        <taxon>Spermatophyta</taxon>
        <taxon>Magnoliopsida</taxon>
        <taxon>Liliopsida</taxon>
        <taxon>Acoraceae</taxon>
        <taxon>Acorus</taxon>
    </lineage>
</organism>
<sequence>MARCPRPSIVRFGPWFKAFNVSEREGARQSSCEMEWYEKVKCFFDEEEILIERE</sequence>
<dbReference type="Proteomes" id="UP001179952">
    <property type="component" value="Unassembled WGS sequence"/>
</dbReference>
<comment type="caution">
    <text evidence="1">The sequence shown here is derived from an EMBL/GenBank/DDBJ whole genome shotgun (WGS) entry which is preliminary data.</text>
</comment>
<reference evidence="1" key="1">
    <citation type="journal article" date="2023" name="Nat. Commun.">
        <title>Diploid and tetraploid genomes of Acorus and the evolution of monocots.</title>
        <authorList>
            <person name="Ma L."/>
            <person name="Liu K.W."/>
            <person name="Li Z."/>
            <person name="Hsiao Y.Y."/>
            <person name="Qi Y."/>
            <person name="Fu T."/>
            <person name="Tang G.D."/>
            <person name="Zhang D."/>
            <person name="Sun W.H."/>
            <person name="Liu D.K."/>
            <person name="Li Y."/>
            <person name="Chen G.Z."/>
            <person name="Liu X.D."/>
            <person name="Liao X.Y."/>
            <person name="Jiang Y.T."/>
            <person name="Yu X."/>
            <person name="Hao Y."/>
            <person name="Huang J."/>
            <person name="Zhao X.W."/>
            <person name="Ke S."/>
            <person name="Chen Y.Y."/>
            <person name="Wu W.L."/>
            <person name="Hsu J.L."/>
            <person name="Lin Y.F."/>
            <person name="Huang M.D."/>
            <person name="Li C.Y."/>
            <person name="Huang L."/>
            <person name="Wang Z.W."/>
            <person name="Zhao X."/>
            <person name="Zhong W.Y."/>
            <person name="Peng D.H."/>
            <person name="Ahmad S."/>
            <person name="Lan S."/>
            <person name="Zhang J.S."/>
            <person name="Tsai W.C."/>
            <person name="Van de Peer Y."/>
            <person name="Liu Z.J."/>
        </authorList>
    </citation>
    <scope>NUCLEOTIDE SEQUENCE</scope>
    <source>
        <strain evidence="1">SCP</strain>
    </source>
</reference>
<name>A0AAV9APJ0_ACOGR</name>
<dbReference type="AlphaFoldDB" id="A0AAV9APJ0"/>
<evidence type="ECO:0000313" key="1">
    <source>
        <dbReference type="EMBL" id="KAK1266002.1"/>
    </source>
</evidence>
<accession>A0AAV9APJ0</accession>
<gene>
    <name evidence="1" type="ORF">QJS04_geneDACA000726</name>
</gene>
<evidence type="ECO:0000313" key="2">
    <source>
        <dbReference type="Proteomes" id="UP001179952"/>
    </source>
</evidence>
<proteinExistence type="predicted"/>
<reference evidence="1" key="2">
    <citation type="submission" date="2023-06" db="EMBL/GenBank/DDBJ databases">
        <authorList>
            <person name="Ma L."/>
            <person name="Liu K.-W."/>
            <person name="Li Z."/>
            <person name="Hsiao Y.-Y."/>
            <person name="Qi Y."/>
            <person name="Fu T."/>
            <person name="Tang G."/>
            <person name="Zhang D."/>
            <person name="Sun W.-H."/>
            <person name="Liu D.-K."/>
            <person name="Li Y."/>
            <person name="Chen G.-Z."/>
            <person name="Liu X.-D."/>
            <person name="Liao X.-Y."/>
            <person name="Jiang Y.-T."/>
            <person name="Yu X."/>
            <person name="Hao Y."/>
            <person name="Huang J."/>
            <person name="Zhao X.-W."/>
            <person name="Ke S."/>
            <person name="Chen Y.-Y."/>
            <person name="Wu W.-L."/>
            <person name="Hsu J.-L."/>
            <person name="Lin Y.-F."/>
            <person name="Huang M.-D."/>
            <person name="Li C.-Y."/>
            <person name="Huang L."/>
            <person name="Wang Z.-W."/>
            <person name="Zhao X."/>
            <person name="Zhong W.-Y."/>
            <person name="Peng D.-H."/>
            <person name="Ahmad S."/>
            <person name="Lan S."/>
            <person name="Zhang J.-S."/>
            <person name="Tsai W.-C."/>
            <person name="Van De Peer Y."/>
            <person name="Liu Z.-J."/>
        </authorList>
    </citation>
    <scope>NUCLEOTIDE SEQUENCE</scope>
    <source>
        <strain evidence="1">SCP</strain>
        <tissue evidence="1">Leaves</tissue>
    </source>
</reference>
<dbReference type="EMBL" id="JAUJYN010000007">
    <property type="protein sequence ID" value="KAK1266002.1"/>
    <property type="molecule type" value="Genomic_DNA"/>
</dbReference>
<keyword evidence="2" id="KW-1185">Reference proteome</keyword>
<protein>
    <submittedName>
        <fullName evidence="1">Uncharacterized protein</fullName>
    </submittedName>
</protein>